<feature type="transmembrane region" description="Helical" evidence="4">
    <location>
        <begin position="85"/>
        <end position="104"/>
    </location>
</feature>
<dbReference type="Proteomes" id="UP000198615">
    <property type="component" value="Unassembled WGS sequence"/>
</dbReference>
<dbReference type="Gene3D" id="1.20.1250.20">
    <property type="entry name" value="MFS general substrate transporter like domains"/>
    <property type="match status" value="2"/>
</dbReference>
<dbReference type="SUPFAM" id="SSF103473">
    <property type="entry name" value="MFS general substrate transporter"/>
    <property type="match status" value="1"/>
</dbReference>
<sequence length="393" mass="40110">MSETITLTETRERMPWRAVAAGCAAMLVGIGLARFAYTPLIPAVVDAGWFAPAAALYLGAANLLGYLAGAMAGNRLSGRFGAVPVLRWSMAASAVSLLVCAEPLGFLWVFVWRLVAGIAGGALMVVAAPTALARVPQGRRGLAGGLIFTGVGLGIAVSGTLVPMLLQVGLAQTWLALGGLCSVLTVLVWRWWPQSGAPRRVGGARVASGGAMIALLAVYGLIAAGLVPHMVLLVDFVVRGLERSFALGAAVWIALGIGAVCGPTLAGRLADRIGFAAGLRLYLVVVGLAVVALAVGAGEIGLFVSAVVGGASIPGVVPLVLGRVHDLVEDPSARLGTWGRATMAFAVGQAAGAYGFSALYDRVGSYPLIFALAAGLMALALAIDLVWVRRPTP</sequence>
<feature type="domain" description="Major facilitator superfamily (MFS) profile" evidence="5">
    <location>
        <begin position="17"/>
        <end position="392"/>
    </location>
</feature>
<dbReference type="PROSITE" id="PS50850">
    <property type="entry name" value="MFS"/>
    <property type="match status" value="1"/>
</dbReference>
<dbReference type="RefSeq" id="WP_093151207.1">
    <property type="nucleotide sequence ID" value="NZ_FNBW01000008.1"/>
</dbReference>
<dbReference type="InterPro" id="IPR010645">
    <property type="entry name" value="MFS_4"/>
</dbReference>
<evidence type="ECO:0000313" key="7">
    <source>
        <dbReference type="Proteomes" id="UP000198615"/>
    </source>
</evidence>
<keyword evidence="7" id="KW-1185">Reference proteome</keyword>
<keyword evidence="2 4" id="KW-1133">Transmembrane helix</keyword>
<feature type="transmembrane region" description="Helical" evidence="4">
    <location>
        <begin position="49"/>
        <end position="73"/>
    </location>
</feature>
<protein>
    <submittedName>
        <fullName evidence="6">Predicted arabinose efflux permease, MFS family</fullName>
    </submittedName>
</protein>
<evidence type="ECO:0000256" key="4">
    <source>
        <dbReference type="SAM" id="Phobius"/>
    </source>
</evidence>
<proteinExistence type="predicted"/>
<dbReference type="InterPro" id="IPR020846">
    <property type="entry name" value="MFS_dom"/>
</dbReference>
<dbReference type="GO" id="GO:0022857">
    <property type="term" value="F:transmembrane transporter activity"/>
    <property type="evidence" value="ECO:0007669"/>
    <property type="project" value="InterPro"/>
</dbReference>
<feature type="transmembrane region" description="Helical" evidence="4">
    <location>
        <begin position="300"/>
        <end position="321"/>
    </location>
</feature>
<dbReference type="InterPro" id="IPR036259">
    <property type="entry name" value="MFS_trans_sf"/>
</dbReference>
<comment type="caution">
    <text evidence="6">The sequence shown here is derived from an EMBL/GenBank/DDBJ whole genome shotgun (WGS) entry which is preliminary data.</text>
</comment>
<feature type="transmembrane region" description="Helical" evidence="4">
    <location>
        <begin position="341"/>
        <end position="360"/>
    </location>
</feature>
<reference evidence="6 7" key="1">
    <citation type="submission" date="2016-10" db="EMBL/GenBank/DDBJ databases">
        <authorList>
            <person name="Varghese N."/>
            <person name="Submissions S."/>
        </authorList>
    </citation>
    <scope>NUCLEOTIDE SEQUENCE [LARGE SCALE GENOMIC DNA]</scope>
    <source>
        <strain evidence="6 7">DSM 18839</strain>
    </source>
</reference>
<name>A0A8G2BIS5_9PROT</name>
<evidence type="ECO:0000313" key="6">
    <source>
        <dbReference type="EMBL" id="SDF94619.1"/>
    </source>
</evidence>
<accession>A0A8G2BIS5</accession>
<dbReference type="PANTHER" id="PTHR23537:SF1">
    <property type="entry name" value="SUGAR TRANSPORTER"/>
    <property type="match status" value="1"/>
</dbReference>
<evidence type="ECO:0000256" key="2">
    <source>
        <dbReference type="ARBA" id="ARBA00022989"/>
    </source>
</evidence>
<dbReference type="AlphaFoldDB" id="A0A8G2BIS5"/>
<feature type="transmembrane region" description="Helical" evidence="4">
    <location>
        <begin position="213"/>
        <end position="233"/>
    </location>
</feature>
<dbReference type="Pfam" id="PF06779">
    <property type="entry name" value="MFS_4"/>
    <property type="match status" value="1"/>
</dbReference>
<feature type="transmembrane region" description="Helical" evidence="4">
    <location>
        <begin position="110"/>
        <end position="133"/>
    </location>
</feature>
<dbReference type="PANTHER" id="PTHR23537">
    <property type="match status" value="1"/>
</dbReference>
<keyword evidence="3 4" id="KW-0472">Membrane</keyword>
<evidence type="ECO:0000259" key="5">
    <source>
        <dbReference type="PROSITE" id="PS50850"/>
    </source>
</evidence>
<feature type="transmembrane region" description="Helical" evidence="4">
    <location>
        <begin position="245"/>
        <end position="266"/>
    </location>
</feature>
<feature type="transmembrane region" description="Helical" evidence="4">
    <location>
        <begin position="145"/>
        <end position="166"/>
    </location>
</feature>
<gene>
    <name evidence="6" type="ORF">SAMN05660686_02850</name>
</gene>
<feature type="transmembrane region" description="Helical" evidence="4">
    <location>
        <begin position="172"/>
        <end position="192"/>
    </location>
</feature>
<feature type="transmembrane region" description="Helical" evidence="4">
    <location>
        <begin position="18"/>
        <end position="37"/>
    </location>
</feature>
<dbReference type="EMBL" id="FNBW01000008">
    <property type="protein sequence ID" value="SDF94619.1"/>
    <property type="molecule type" value="Genomic_DNA"/>
</dbReference>
<evidence type="ECO:0000256" key="3">
    <source>
        <dbReference type="ARBA" id="ARBA00023136"/>
    </source>
</evidence>
<dbReference type="GO" id="GO:0005886">
    <property type="term" value="C:plasma membrane"/>
    <property type="evidence" value="ECO:0007669"/>
    <property type="project" value="TreeGrafter"/>
</dbReference>
<dbReference type="OrthoDB" id="9797953at2"/>
<organism evidence="6 7">
    <name type="scientific">Thalassobaculum litoreum DSM 18839</name>
    <dbReference type="NCBI Taxonomy" id="1123362"/>
    <lineage>
        <taxon>Bacteria</taxon>
        <taxon>Pseudomonadati</taxon>
        <taxon>Pseudomonadota</taxon>
        <taxon>Alphaproteobacteria</taxon>
        <taxon>Rhodospirillales</taxon>
        <taxon>Thalassobaculaceae</taxon>
        <taxon>Thalassobaculum</taxon>
    </lineage>
</organism>
<keyword evidence="1 4" id="KW-0812">Transmembrane</keyword>
<evidence type="ECO:0000256" key="1">
    <source>
        <dbReference type="ARBA" id="ARBA00022692"/>
    </source>
</evidence>
<feature type="transmembrane region" description="Helical" evidence="4">
    <location>
        <begin position="366"/>
        <end position="388"/>
    </location>
</feature>
<feature type="transmembrane region" description="Helical" evidence="4">
    <location>
        <begin position="273"/>
        <end position="294"/>
    </location>
</feature>